<accession>A0A1F7SLJ2</accession>
<evidence type="ECO:0000256" key="3">
    <source>
        <dbReference type="HAMAP-Rule" id="MF_00023"/>
    </source>
</evidence>
<evidence type="ECO:0000256" key="2">
    <source>
        <dbReference type="ARBA" id="ARBA00022884"/>
    </source>
</evidence>
<dbReference type="EMBL" id="MGDJ01000006">
    <property type="protein sequence ID" value="OGL54098.1"/>
    <property type="molecule type" value="Genomic_DNA"/>
</dbReference>
<dbReference type="PANTHER" id="PTHR30308:SF2">
    <property type="entry name" value="SSRA-BINDING PROTEIN"/>
    <property type="match status" value="1"/>
</dbReference>
<sequence>MRHFNRDSLDYHFIDKLEAGLALTGSDAKSLRTQTVQFANSKVEITNGQPVILNLHIPLYKYSQGQTIDTTRTRNLLLSQKQIAKLISYRHQKYMLIPIAIYLKGKWFKVEIGIGRKMKKYEKREKIRQKESEKGLM</sequence>
<organism evidence="4 5">
    <name type="scientific">Candidatus Shapirobacteria bacterium RBG_13_44_7</name>
    <dbReference type="NCBI Taxonomy" id="1802149"/>
    <lineage>
        <taxon>Bacteria</taxon>
        <taxon>Candidatus Shapironibacteriota</taxon>
    </lineage>
</organism>
<name>A0A1F7SLJ2_9BACT</name>
<comment type="subcellular location">
    <subcellularLocation>
        <location evidence="3">Cytoplasm</location>
    </subcellularLocation>
    <text evidence="3">The tmRNA-SmpB complex associates with stalled 70S ribosomes.</text>
</comment>
<dbReference type="AlphaFoldDB" id="A0A1F7SLJ2"/>
<dbReference type="HAMAP" id="MF_00023">
    <property type="entry name" value="SmpB"/>
    <property type="match status" value="1"/>
</dbReference>
<dbReference type="GO" id="GO:0070930">
    <property type="term" value="P:trans-translation-dependent protein tagging"/>
    <property type="evidence" value="ECO:0007669"/>
    <property type="project" value="TreeGrafter"/>
</dbReference>
<dbReference type="GO" id="GO:0005829">
    <property type="term" value="C:cytosol"/>
    <property type="evidence" value="ECO:0007669"/>
    <property type="project" value="TreeGrafter"/>
</dbReference>
<protein>
    <recommendedName>
        <fullName evidence="3">SsrA-binding protein</fullName>
    </recommendedName>
    <alternativeName>
        <fullName evidence="3">Small protein B</fullName>
    </alternativeName>
</protein>
<dbReference type="InterPro" id="IPR000037">
    <property type="entry name" value="SsrA-bd_prot"/>
</dbReference>
<comment type="similarity">
    <text evidence="3">Belongs to the SmpB family.</text>
</comment>
<dbReference type="Gene3D" id="2.40.280.10">
    <property type="match status" value="1"/>
</dbReference>
<dbReference type="SUPFAM" id="SSF74982">
    <property type="entry name" value="Small protein B (SmpB)"/>
    <property type="match status" value="1"/>
</dbReference>
<proteinExistence type="inferred from homology"/>
<dbReference type="InterPro" id="IPR023620">
    <property type="entry name" value="SmpB"/>
</dbReference>
<evidence type="ECO:0000313" key="5">
    <source>
        <dbReference type="Proteomes" id="UP000185874"/>
    </source>
</evidence>
<dbReference type="GO" id="GO:0070929">
    <property type="term" value="P:trans-translation"/>
    <property type="evidence" value="ECO:0007669"/>
    <property type="project" value="UniProtKB-UniRule"/>
</dbReference>
<keyword evidence="2 3" id="KW-0694">RNA-binding</keyword>
<evidence type="ECO:0000313" key="4">
    <source>
        <dbReference type="EMBL" id="OGL54098.1"/>
    </source>
</evidence>
<evidence type="ECO:0000256" key="1">
    <source>
        <dbReference type="ARBA" id="ARBA00022490"/>
    </source>
</evidence>
<keyword evidence="1 3" id="KW-0963">Cytoplasm</keyword>
<dbReference type="GO" id="GO:0003723">
    <property type="term" value="F:RNA binding"/>
    <property type="evidence" value="ECO:0007669"/>
    <property type="project" value="UniProtKB-UniRule"/>
</dbReference>
<dbReference type="Proteomes" id="UP000185874">
    <property type="component" value="Unassembled WGS sequence"/>
</dbReference>
<dbReference type="PANTHER" id="PTHR30308">
    <property type="entry name" value="TMRNA-BINDING COMPONENT OF TRANS-TRANSLATION TAGGING COMPLEX"/>
    <property type="match status" value="1"/>
</dbReference>
<comment type="caution">
    <text evidence="4">The sequence shown here is derived from an EMBL/GenBank/DDBJ whole genome shotgun (WGS) entry which is preliminary data.</text>
</comment>
<dbReference type="Pfam" id="PF01668">
    <property type="entry name" value="SmpB"/>
    <property type="match status" value="1"/>
</dbReference>
<reference evidence="4 5" key="1">
    <citation type="journal article" date="2016" name="Nat. Commun.">
        <title>Thousands of microbial genomes shed light on interconnected biogeochemical processes in an aquifer system.</title>
        <authorList>
            <person name="Anantharaman K."/>
            <person name="Brown C.T."/>
            <person name="Hug L.A."/>
            <person name="Sharon I."/>
            <person name="Castelle C.J."/>
            <person name="Probst A.J."/>
            <person name="Thomas B.C."/>
            <person name="Singh A."/>
            <person name="Wilkins M.J."/>
            <person name="Karaoz U."/>
            <person name="Brodie E.L."/>
            <person name="Williams K.H."/>
            <person name="Hubbard S.S."/>
            <person name="Banfield J.F."/>
        </authorList>
    </citation>
    <scope>NUCLEOTIDE SEQUENCE [LARGE SCALE GENOMIC DNA]</scope>
</reference>
<comment type="function">
    <text evidence="3">Required for rescue of stalled ribosomes mediated by trans-translation. Binds to transfer-messenger RNA (tmRNA), required for stable association of tmRNA with ribosomes. tmRNA and SmpB together mimic tRNA shape, replacing the anticodon stem-loop with SmpB. tmRNA is encoded by the ssrA gene; the 2 termini fold to resemble tRNA(Ala) and it encodes a 'tag peptide', a short internal open reading frame. During trans-translation Ala-aminoacylated tmRNA acts like a tRNA, entering the A-site of stalled ribosomes, displacing the stalled mRNA. The ribosome then switches to translate the ORF on the tmRNA; the nascent peptide is terminated with the 'tag peptide' encoded by the tmRNA and targeted for degradation. The ribosome is freed to recommence translation, which seems to be the essential function of trans-translation.</text>
</comment>
<gene>
    <name evidence="3" type="primary">smpB</name>
    <name evidence="4" type="ORF">A3K55_02625</name>
</gene>